<organism evidence="4 5">
    <name type="scientific">Phyllosticta citribraziliensis</name>
    <dbReference type="NCBI Taxonomy" id="989973"/>
    <lineage>
        <taxon>Eukaryota</taxon>
        <taxon>Fungi</taxon>
        <taxon>Dikarya</taxon>
        <taxon>Ascomycota</taxon>
        <taxon>Pezizomycotina</taxon>
        <taxon>Dothideomycetes</taxon>
        <taxon>Dothideomycetes incertae sedis</taxon>
        <taxon>Botryosphaeriales</taxon>
        <taxon>Phyllostictaceae</taxon>
        <taxon>Phyllosticta</taxon>
    </lineage>
</organism>
<evidence type="ECO:0000256" key="2">
    <source>
        <dbReference type="SAM" id="Phobius"/>
    </source>
</evidence>
<feature type="compositionally biased region" description="Polar residues" evidence="1">
    <location>
        <begin position="477"/>
        <end position="494"/>
    </location>
</feature>
<dbReference type="Proteomes" id="UP001360953">
    <property type="component" value="Unassembled WGS sequence"/>
</dbReference>
<name>A0ABR1MBB0_9PEZI</name>
<keyword evidence="2" id="KW-0812">Transmembrane</keyword>
<feature type="compositionally biased region" description="Polar residues" evidence="1">
    <location>
        <begin position="381"/>
        <end position="396"/>
    </location>
</feature>
<comment type="caution">
    <text evidence="4">The sequence shown here is derived from an EMBL/GenBank/DDBJ whole genome shotgun (WGS) entry which is preliminary data.</text>
</comment>
<feature type="signal peptide" evidence="3">
    <location>
        <begin position="1"/>
        <end position="27"/>
    </location>
</feature>
<feature type="compositionally biased region" description="Low complexity" evidence="1">
    <location>
        <begin position="289"/>
        <end position="306"/>
    </location>
</feature>
<feature type="transmembrane region" description="Helical" evidence="2">
    <location>
        <begin position="329"/>
        <end position="348"/>
    </location>
</feature>
<protein>
    <submittedName>
        <fullName evidence="4">Uncharacterized protein</fullName>
    </submittedName>
</protein>
<evidence type="ECO:0000256" key="3">
    <source>
        <dbReference type="SAM" id="SignalP"/>
    </source>
</evidence>
<proteinExistence type="predicted"/>
<dbReference type="RefSeq" id="XP_066659813.1">
    <property type="nucleotide sequence ID" value="XM_066798758.1"/>
</dbReference>
<gene>
    <name evidence="4" type="ORF">J3D65DRAFT_610049</name>
</gene>
<reference evidence="4 5" key="1">
    <citation type="submission" date="2024-04" db="EMBL/GenBank/DDBJ databases">
        <title>Phyllosticta paracitricarpa is synonymous to the EU quarantine fungus P. citricarpa based on phylogenomic analyses.</title>
        <authorList>
            <consortium name="Lawrence Berkeley National Laboratory"/>
            <person name="Van ingen-buijs V.A."/>
            <person name="Van westerhoven A.C."/>
            <person name="Haridas S."/>
            <person name="Skiadas P."/>
            <person name="Martin F."/>
            <person name="Groenewald J.Z."/>
            <person name="Crous P.W."/>
            <person name="Seidl M.F."/>
        </authorList>
    </citation>
    <scope>NUCLEOTIDE SEQUENCE [LARGE SCALE GENOMIC DNA]</scope>
    <source>
        <strain evidence="4 5">CPC 17464</strain>
    </source>
</reference>
<sequence>MRPLSPKMVLLLGALLLLAMAPLCVVADAINGTIEHYKDQDPYGVLIQLPPPVDQVVKNLETIPIVSVHRKKPHGIAENLAPHESLVSHRSPVLAKGPHPSFTPHTLIRAKRAVETPDQSVPQTALPDIAPSSSTLPLDAPVLSRHVREELLWPRQLVWDPTLIQKPSSSAVPLSGDRLVRATLAASIPSEGTARVEKRDVNLSGSQYGGTLRPQAFSSSKGGPPSSSTRRAGGATEHLKPYMNRVFPQLPHSHSTRTWSTRTASVAATSKLPHRHGFHDHQQLPFRPSPSSSSSPSPSRPSSRRPVLNTTRPAAADAAKKEKGTAGQWVAIGICAFLVLAIFLYLLIRGVSCEIKDGQRRRSAANGSGNNNGGDGHALQSIRTSRPASDTANTNAAVPDDAKLPSTFINPLRQNPPTPPRASWQWGGMRSVGQVEEDRVDNPYTYPSAPRVEEDRNPYTYHLASDHAPAAYPSLSRAKSATDATSKVPTTSSGRLPLPTLSNLAPVAGGSVTRSSSSASSSTLFDSSKDAHVRDMLASRNKKNRESWEIWNKRCCQNEKERDGVEEQKGV</sequence>
<evidence type="ECO:0000313" key="4">
    <source>
        <dbReference type="EMBL" id="KAK7544578.1"/>
    </source>
</evidence>
<feature type="region of interest" description="Disordered" evidence="1">
    <location>
        <begin position="475"/>
        <end position="531"/>
    </location>
</feature>
<feature type="compositionally biased region" description="Low complexity" evidence="1">
    <location>
        <begin position="218"/>
        <end position="228"/>
    </location>
</feature>
<feature type="compositionally biased region" description="Low complexity" evidence="1">
    <location>
        <begin position="511"/>
        <end position="526"/>
    </location>
</feature>
<dbReference type="EMBL" id="JBBPEH010000001">
    <property type="protein sequence ID" value="KAK7544578.1"/>
    <property type="molecule type" value="Genomic_DNA"/>
</dbReference>
<keyword evidence="5" id="KW-1185">Reference proteome</keyword>
<feature type="chain" id="PRO_5045279702" evidence="3">
    <location>
        <begin position="28"/>
        <end position="571"/>
    </location>
</feature>
<keyword evidence="3" id="KW-0732">Signal</keyword>
<dbReference type="GeneID" id="92031664"/>
<feature type="region of interest" description="Disordered" evidence="1">
    <location>
        <begin position="198"/>
        <end position="234"/>
    </location>
</feature>
<feature type="region of interest" description="Disordered" evidence="1">
    <location>
        <begin position="276"/>
        <end position="323"/>
    </location>
</feature>
<feature type="region of interest" description="Disordered" evidence="1">
    <location>
        <begin position="434"/>
        <end position="453"/>
    </location>
</feature>
<feature type="region of interest" description="Disordered" evidence="1">
    <location>
        <begin position="361"/>
        <end position="426"/>
    </location>
</feature>
<evidence type="ECO:0000256" key="1">
    <source>
        <dbReference type="SAM" id="MobiDB-lite"/>
    </source>
</evidence>
<keyword evidence="2" id="KW-0472">Membrane</keyword>
<keyword evidence="2" id="KW-1133">Transmembrane helix</keyword>
<evidence type="ECO:0000313" key="5">
    <source>
        <dbReference type="Proteomes" id="UP001360953"/>
    </source>
</evidence>
<accession>A0ABR1MBB0</accession>